<name>A0A072U9N9_MEDTR</name>
<evidence type="ECO:0000313" key="3">
    <source>
        <dbReference type="Proteomes" id="UP000002051"/>
    </source>
</evidence>
<accession>A0A072U9N9</accession>
<dbReference type="Proteomes" id="UP000002051">
    <property type="component" value="Chromosome 6"/>
</dbReference>
<evidence type="ECO:0000313" key="1">
    <source>
        <dbReference type="EMBL" id="KEH26151.1"/>
    </source>
</evidence>
<dbReference type="EMBL" id="CM001222">
    <property type="protein sequence ID" value="KEH26151.1"/>
    <property type="molecule type" value="Genomic_DNA"/>
</dbReference>
<sequence>MRHQDRGVQCPMHCVSCDSGQEDMTHLYFHYSFAVQVSRFAGLWSHIRNVIATVVPVTDMIFNLLETLPTEQKQTLAAMVWSIWKHQNLKVWEDKTETAATAVQHARVMISDWQLANLSLPVAASDVTAGSSSHLSPNAATSSSPAAAMVLWKKPSVGRYRCNVDVAFSSSFNRCGGEAIGLFEALQWLRDMSFDNVDFELDSKVTCDAFLSRRDDISEFGHAIASCKALFSAFLQTPG</sequence>
<proteinExistence type="predicted"/>
<keyword evidence="3" id="KW-1185">Reference proteome</keyword>
<evidence type="ECO:0000313" key="2">
    <source>
        <dbReference type="EnsemblPlants" id="KEH26151"/>
    </source>
</evidence>
<reference evidence="2" key="3">
    <citation type="submission" date="2015-04" db="UniProtKB">
        <authorList>
            <consortium name="EnsemblPlants"/>
        </authorList>
    </citation>
    <scope>IDENTIFICATION</scope>
    <source>
        <strain evidence="2">cv. Jemalong A17</strain>
    </source>
</reference>
<dbReference type="InterPro" id="IPR052929">
    <property type="entry name" value="RNase_H-like_EbsB-rel"/>
</dbReference>
<evidence type="ECO:0008006" key="4">
    <source>
        <dbReference type="Google" id="ProtNLM"/>
    </source>
</evidence>
<dbReference type="AlphaFoldDB" id="A0A072U9N9"/>
<organism evidence="1 3">
    <name type="scientific">Medicago truncatula</name>
    <name type="common">Barrel medic</name>
    <name type="synonym">Medicago tribuloides</name>
    <dbReference type="NCBI Taxonomy" id="3880"/>
    <lineage>
        <taxon>Eukaryota</taxon>
        <taxon>Viridiplantae</taxon>
        <taxon>Streptophyta</taxon>
        <taxon>Embryophyta</taxon>
        <taxon>Tracheophyta</taxon>
        <taxon>Spermatophyta</taxon>
        <taxon>Magnoliopsida</taxon>
        <taxon>eudicotyledons</taxon>
        <taxon>Gunneridae</taxon>
        <taxon>Pentapetalae</taxon>
        <taxon>rosids</taxon>
        <taxon>fabids</taxon>
        <taxon>Fabales</taxon>
        <taxon>Fabaceae</taxon>
        <taxon>Papilionoideae</taxon>
        <taxon>50 kb inversion clade</taxon>
        <taxon>NPAAA clade</taxon>
        <taxon>Hologalegina</taxon>
        <taxon>IRL clade</taxon>
        <taxon>Trifolieae</taxon>
        <taxon>Medicago</taxon>
    </lineage>
</organism>
<dbReference type="PANTHER" id="PTHR47074:SF48">
    <property type="entry name" value="POLYNUCLEOTIDYL TRANSFERASE, RIBONUCLEASE H-LIKE SUPERFAMILY PROTEIN"/>
    <property type="match status" value="1"/>
</dbReference>
<dbReference type="PANTHER" id="PTHR47074">
    <property type="entry name" value="BNAC02G40300D PROTEIN"/>
    <property type="match status" value="1"/>
</dbReference>
<gene>
    <name evidence="1" type="ordered locus">MTR_6g045427</name>
</gene>
<reference evidence="1 3" key="1">
    <citation type="journal article" date="2011" name="Nature">
        <title>The Medicago genome provides insight into the evolution of rhizobial symbioses.</title>
        <authorList>
            <person name="Young N.D."/>
            <person name="Debelle F."/>
            <person name="Oldroyd G.E."/>
            <person name="Geurts R."/>
            <person name="Cannon S.B."/>
            <person name="Udvardi M.K."/>
            <person name="Benedito V.A."/>
            <person name="Mayer K.F."/>
            <person name="Gouzy J."/>
            <person name="Schoof H."/>
            <person name="Van de Peer Y."/>
            <person name="Proost S."/>
            <person name="Cook D.R."/>
            <person name="Meyers B.C."/>
            <person name="Spannagl M."/>
            <person name="Cheung F."/>
            <person name="De Mita S."/>
            <person name="Krishnakumar V."/>
            <person name="Gundlach H."/>
            <person name="Zhou S."/>
            <person name="Mudge J."/>
            <person name="Bharti A.K."/>
            <person name="Murray J.D."/>
            <person name="Naoumkina M.A."/>
            <person name="Rosen B."/>
            <person name="Silverstein K.A."/>
            <person name="Tang H."/>
            <person name="Rombauts S."/>
            <person name="Zhao P.X."/>
            <person name="Zhou P."/>
            <person name="Barbe V."/>
            <person name="Bardou P."/>
            <person name="Bechner M."/>
            <person name="Bellec A."/>
            <person name="Berger A."/>
            <person name="Berges H."/>
            <person name="Bidwell S."/>
            <person name="Bisseling T."/>
            <person name="Choisne N."/>
            <person name="Couloux A."/>
            <person name="Denny R."/>
            <person name="Deshpande S."/>
            <person name="Dai X."/>
            <person name="Doyle J.J."/>
            <person name="Dudez A.M."/>
            <person name="Farmer A.D."/>
            <person name="Fouteau S."/>
            <person name="Franken C."/>
            <person name="Gibelin C."/>
            <person name="Gish J."/>
            <person name="Goldstein S."/>
            <person name="Gonzalez A.J."/>
            <person name="Green P.J."/>
            <person name="Hallab A."/>
            <person name="Hartog M."/>
            <person name="Hua A."/>
            <person name="Humphray S.J."/>
            <person name="Jeong D.H."/>
            <person name="Jing Y."/>
            <person name="Jocker A."/>
            <person name="Kenton S.M."/>
            <person name="Kim D.J."/>
            <person name="Klee K."/>
            <person name="Lai H."/>
            <person name="Lang C."/>
            <person name="Lin S."/>
            <person name="Macmil S.L."/>
            <person name="Magdelenat G."/>
            <person name="Matthews L."/>
            <person name="McCorrison J."/>
            <person name="Monaghan E.L."/>
            <person name="Mun J.H."/>
            <person name="Najar F.Z."/>
            <person name="Nicholson C."/>
            <person name="Noirot C."/>
            <person name="O'Bleness M."/>
            <person name="Paule C.R."/>
            <person name="Poulain J."/>
            <person name="Prion F."/>
            <person name="Qin B."/>
            <person name="Qu C."/>
            <person name="Retzel E.F."/>
            <person name="Riddle C."/>
            <person name="Sallet E."/>
            <person name="Samain S."/>
            <person name="Samson N."/>
            <person name="Sanders I."/>
            <person name="Saurat O."/>
            <person name="Scarpelli C."/>
            <person name="Schiex T."/>
            <person name="Segurens B."/>
            <person name="Severin A.J."/>
            <person name="Sherrier D.J."/>
            <person name="Shi R."/>
            <person name="Sims S."/>
            <person name="Singer S.R."/>
            <person name="Sinharoy S."/>
            <person name="Sterck L."/>
            <person name="Viollet A."/>
            <person name="Wang B.B."/>
            <person name="Wang K."/>
            <person name="Wang M."/>
            <person name="Wang X."/>
            <person name="Warfsmann J."/>
            <person name="Weissenbach J."/>
            <person name="White D.D."/>
            <person name="White J.D."/>
            <person name="Wiley G.B."/>
            <person name="Wincker P."/>
            <person name="Xing Y."/>
            <person name="Yang L."/>
            <person name="Yao Z."/>
            <person name="Ying F."/>
            <person name="Zhai J."/>
            <person name="Zhou L."/>
            <person name="Zuber A."/>
            <person name="Denarie J."/>
            <person name="Dixon R.A."/>
            <person name="May G.D."/>
            <person name="Schwartz D.C."/>
            <person name="Rogers J."/>
            <person name="Quetier F."/>
            <person name="Town C.D."/>
            <person name="Roe B.A."/>
        </authorList>
    </citation>
    <scope>NUCLEOTIDE SEQUENCE [LARGE SCALE GENOMIC DNA]</scope>
    <source>
        <strain evidence="1">A17</strain>
        <strain evidence="2 3">cv. Jemalong A17</strain>
    </source>
</reference>
<dbReference type="HOGENOM" id="CLU_1162634_0_0_1"/>
<dbReference type="EnsemblPlants" id="KEH26151">
    <property type="protein sequence ID" value="KEH26151"/>
    <property type="gene ID" value="MTR_6g045427"/>
</dbReference>
<protein>
    <recommendedName>
        <fullName evidence="4">RNase H type-1 domain-containing protein</fullName>
    </recommendedName>
</protein>
<reference evidence="1 3" key="2">
    <citation type="journal article" date="2014" name="BMC Genomics">
        <title>An improved genome release (version Mt4.0) for the model legume Medicago truncatula.</title>
        <authorList>
            <person name="Tang H."/>
            <person name="Krishnakumar V."/>
            <person name="Bidwell S."/>
            <person name="Rosen B."/>
            <person name="Chan A."/>
            <person name="Zhou S."/>
            <person name="Gentzbittel L."/>
            <person name="Childs K.L."/>
            <person name="Yandell M."/>
            <person name="Gundlach H."/>
            <person name="Mayer K.F."/>
            <person name="Schwartz D.C."/>
            <person name="Town C.D."/>
        </authorList>
    </citation>
    <scope>GENOME REANNOTATION</scope>
    <source>
        <strain evidence="1">A17</strain>
        <strain evidence="2 3">cv. Jemalong A17</strain>
    </source>
</reference>